<proteinExistence type="predicted"/>
<dbReference type="AlphaFoldDB" id="A0A5C5XLA4"/>
<dbReference type="SMART" id="SM00116">
    <property type="entry name" value="CBS"/>
    <property type="match status" value="2"/>
</dbReference>
<evidence type="ECO:0000256" key="1">
    <source>
        <dbReference type="PROSITE-ProRule" id="PRU00703"/>
    </source>
</evidence>
<accession>A0A5C5XLA4</accession>
<comment type="caution">
    <text evidence="3">The sequence shown here is derived from an EMBL/GenBank/DDBJ whole genome shotgun (WGS) entry which is preliminary data.</text>
</comment>
<keyword evidence="1" id="KW-0129">CBS domain</keyword>
<sequence length="243" mass="27443">MTNEQTDLMDNLTFRFLSAYNQIDELLRSQQNAADNITFSNLVRTGAKSNRLIKKHKFALLEFSKLRNFLVHRYDQKLILASPTSQSVERMEKLANSLASPEKLIPKYSDNVVMCAATDPIGKIAQLMREKKYSQVPVVRDGIIIDLLTAHTIAMWLAATLSKETEFNVEQPVADVLPFSEDKHSFIFINRNANIIDALSLIEKEYKKGNLLQAILVTEHGKPSEKPMGILTLSDLPALRAEL</sequence>
<protein>
    <submittedName>
        <fullName evidence="3">CBS domain protein</fullName>
    </submittedName>
</protein>
<dbReference type="OrthoDB" id="49104at2"/>
<reference evidence="3 4" key="1">
    <citation type="submission" date="2019-02" db="EMBL/GenBank/DDBJ databases">
        <title>Deep-cultivation of Planctomycetes and their phenomic and genomic characterization uncovers novel biology.</title>
        <authorList>
            <person name="Wiegand S."/>
            <person name="Jogler M."/>
            <person name="Boedeker C."/>
            <person name="Pinto D."/>
            <person name="Vollmers J."/>
            <person name="Rivas-Marin E."/>
            <person name="Kohn T."/>
            <person name="Peeters S.H."/>
            <person name="Heuer A."/>
            <person name="Rast P."/>
            <person name="Oberbeckmann S."/>
            <person name="Bunk B."/>
            <person name="Jeske O."/>
            <person name="Meyerdierks A."/>
            <person name="Storesund J.E."/>
            <person name="Kallscheuer N."/>
            <person name="Luecker S."/>
            <person name="Lage O.M."/>
            <person name="Pohl T."/>
            <person name="Merkel B.J."/>
            <person name="Hornburger P."/>
            <person name="Mueller R.-W."/>
            <person name="Bruemmer F."/>
            <person name="Labrenz M."/>
            <person name="Spormann A.M."/>
            <person name="Op Den Camp H."/>
            <person name="Overmann J."/>
            <person name="Amann R."/>
            <person name="Jetten M.S.M."/>
            <person name="Mascher T."/>
            <person name="Medema M.H."/>
            <person name="Devos D.P."/>
            <person name="Kaster A.-K."/>
            <person name="Ovreas L."/>
            <person name="Rohde M."/>
            <person name="Galperin M.Y."/>
            <person name="Jogler C."/>
        </authorList>
    </citation>
    <scope>NUCLEOTIDE SEQUENCE [LARGE SCALE GENOMIC DNA]</scope>
    <source>
        <strain evidence="3 4">Pan54</strain>
    </source>
</reference>
<dbReference type="Proteomes" id="UP000316095">
    <property type="component" value="Unassembled WGS sequence"/>
</dbReference>
<evidence type="ECO:0000259" key="2">
    <source>
        <dbReference type="PROSITE" id="PS51371"/>
    </source>
</evidence>
<feature type="domain" description="CBS" evidence="2">
    <location>
        <begin position="108"/>
        <end position="164"/>
    </location>
</feature>
<evidence type="ECO:0000313" key="4">
    <source>
        <dbReference type="Proteomes" id="UP000316095"/>
    </source>
</evidence>
<dbReference type="PROSITE" id="PS51371">
    <property type="entry name" value="CBS"/>
    <property type="match status" value="1"/>
</dbReference>
<dbReference type="SUPFAM" id="SSF54631">
    <property type="entry name" value="CBS-domain pair"/>
    <property type="match status" value="1"/>
</dbReference>
<gene>
    <name evidence="3" type="ORF">Pan54_44780</name>
</gene>
<name>A0A5C5XLA4_9PLAN</name>
<keyword evidence="4" id="KW-1185">Reference proteome</keyword>
<dbReference type="EMBL" id="SJPG01000001">
    <property type="protein sequence ID" value="TWT63720.1"/>
    <property type="molecule type" value="Genomic_DNA"/>
</dbReference>
<dbReference type="Gene3D" id="3.10.580.10">
    <property type="entry name" value="CBS-domain"/>
    <property type="match status" value="1"/>
</dbReference>
<evidence type="ECO:0000313" key="3">
    <source>
        <dbReference type="EMBL" id="TWT63720.1"/>
    </source>
</evidence>
<dbReference type="InterPro" id="IPR046342">
    <property type="entry name" value="CBS_dom_sf"/>
</dbReference>
<dbReference type="InterPro" id="IPR000644">
    <property type="entry name" value="CBS_dom"/>
</dbReference>
<organism evidence="3 4">
    <name type="scientific">Rubinisphaera italica</name>
    <dbReference type="NCBI Taxonomy" id="2527969"/>
    <lineage>
        <taxon>Bacteria</taxon>
        <taxon>Pseudomonadati</taxon>
        <taxon>Planctomycetota</taxon>
        <taxon>Planctomycetia</taxon>
        <taxon>Planctomycetales</taxon>
        <taxon>Planctomycetaceae</taxon>
        <taxon>Rubinisphaera</taxon>
    </lineage>
</organism>
<dbReference type="Pfam" id="PF00571">
    <property type="entry name" value="CBS"/>
    <property type="match status" value="1"/>
</dbReference>